<feature type="region of interest" description="Disordered" evidence="6">
    <location>
        <begin position="83"/>
        <end position="185"/>
    </location>
</feature>
<evidence type="ECO:0000256" key="3">
    <source>
        <dbReference type="ARBA" id="ARBA00022692"/>
    </source>
</evidence>
<feature type="compositionally biased region" description="Polar residues" evidence="6">
    <location>
        <begin position="46"/>
        <end position="60"/>
    </location>
</feature>
<dbReference type="KEGG" id="pbs:Plabr_2471"/>
<feature type="region of interest" description="Disordered" evidence="6">
    <location>
        <begin position="296"/>
        <end position="346"/>
    </location>
</feature>
<keyword evidence="8" id="KW-0732">Signal</keyword>
<evidence type="ECO:0000256" key="2">
    <source>
        <dbReference type="ARBA" id="ARBA00022475"/>
    </source>
</evidence>
<evidence type="ECO:0000256" key="5">
    <source>
        <dbReference type="ARBA" id="ARBA00023136"/>
    </source>
</evidence>
<feature type="transmembrane region" description="Helical" evidence="7">
    <location>
        <begin position="188"/>
        <end position="209"/>
    </location>
</feature>
<dbReference type="Pfam" id="PF04347">
    <property type="entry name" value="FliO"/>
    <property type="match status" value="1"/>
</dbReference>
<evidence type="ECO:0000313" key="10">
    <source>
        <dbReference type="Proteomes" id="UP000006860"/>
    </source>
</evidence>
<sequence>MPGHFGRSFRPVCAACSALGYLLLGVMTLQAQQPTAPPANWPAAGQVTSPQTAQPQSGASESPRAAFSQGFRPLAPVSEYYPTEEQKTQPVGTPIPETISAAPTTNSTPRTTAHAPAVPSQNGATIPAQTTSTQTGAVQTASVGNTAETNGETEKRTTAASLPLSRPGNGEEGKESDRGRVGSTSSQLGMTVVALTAVLLLIAVLAKVLKKHTPLASQSLPDDVLSLLGRKMIDQRNAVQFLRLGDRILVVGVSVDGLRTLAEITDPVEVDRIAGACHTPAGESAMSRSFRFLLSRQNDGQQDTETPRSEAKPARKKRFSLPSAPSGFSWETPDVSEDSGISQNDIAELTRTLQEARETNR</sequence>
<evidence type="ECO:0000256" key="1">
    <source>
        <dbReference type="ARBA" id="ARBA00004236"/>
    </source>
</evidence>
<keyword evidence="10" id="KW-1185">Reference proteome</keyword>
<keyword evidence="2" id="KW-1003">Cell membrane</keyword>
<proteinExistence type="predicted"/>
<keyword evidence="4 7" id="KW-1133">Transmembrane helix</keyword>
<dbReference type="STRING" id="756272.Plabr_2471"/>
<reference evidence="10" key="1">
    <citation type="submission" date="2011-02" db="EMBL/GenBank/DDBJ databases">
        <title>The complete genome of Planctomyces brasiliensis DSM 5305.</title>
        <authorList>
            <person name="Lucas S."/>
            <person name="Copeland A."/>
            <person name="Lapidus A."/>
            <person name="Bruce D."/>
            <person name="Goodwin L."/>
            <person name="Pitluck S."/>
            <person name="Kyrpides N."/>
            <person name="Mavromatis K."/>
            <person name="Pagani I."/>
            <person name="Ivanova N."/>
            <person name="Ovchinnikova G."/>
            <person name="Lu M."/>
            <person name="Detter J.C."/>
            <person name="Han C."/>
            <person name="Land M."/>
            <person name="Hauser L."/>
            <person name="Markowitz V."/>
            <person name="Cheng J.-F."/>
            <person name="Hugenholtz P."/>
            <person name="Woyke T."/>
            <person name="Wu D."/>
            <person name="Tindall B."/>
            <person name="Pomrenke H.G."/>
            <person name="Brambilla E."/>
            <person name="Klenk H.-P."/>
            <person name="Eisen J.A."/>
        </authorList>
    </citation>
    <scope>NUCLEOTIDE SEQUENCE [LARGE SCALE GENOMIC DNA]</scope>
    <source>
        <strain evidence="10">ATCC 49424 / DSM 5305 / JCM 21570 / NBRC 103401 / IFAM 1448</strain>
    </source>
</reference>
<feature type="compositionally biased region" description="Polar residues" evidence="6">
    <location>
        <begin position="119"/>
        <end position="150"/>
    </location>
</feature>
<keyword evidence="3 7" id="KW-0812">Transmembrane</keyword>
<gene>
    <name evidence="9" type="ordered locus">Plabr_2471</name>
</gene>
<feature type="compositionally biased region" description="Basic and acidic residues" evidence="6">
    <location>
        <begin position="169"/>
        <end position="180"/>
    </location>
</feature>
<dbReference type="Proteomes" id="UP000006860">
    <property type="component" value="Chromosome"/>
</dbReference>
<dbReference type="InterPro" id="IPR022781">
    <property type="entry name" value="Flagellar_biosynth_FliO"/>
</dbReference>
<comment type="subcellular location">
    <subcellularLocation>
        <location evidence="1">Cell membrane</location>
    </subcellularLocation>
</comment>
<protein>
    <recommendedName>
        <fullName evidence="11">Flagellar biosynthesis protein, FliO</fullName>
    </recommendedName>
</protein>
<dbReference type="GO" id="GO:0044781">
    <property type="term" value="P:bacterial-type flagellum organization"/>
    <property type="evidence" value="ECO:0007669"/>
    <property type="project" value="InterPro"/>
</dbReference>
<dbReference type="GO" id="GO:0016020">
    <property type="term" value="C:membrane"/>
    <property type="evidence" value="ECO:0007669"/>
    <property type="project" value="InterPro"/>
</dbReference>
<feature type="chain" id="PRO_5003258740" description="Flagellar biosynthesis protein, FliO" evidence="8">
    <location>
        <begin position="32"/>
        <end position="361"/>
    </location>
</feature>
<feature type="region of interest" description="Disordered" evidence="6">
    <location>
        <begin position="34"/>
        <end position="67"/>
    </location>
</feature>
<evidence type="ECO:0000256" key="4">
    <source>
        <dbReference type="ARBA" id="ARBA00022989"/>
    </source>
</evidence>
<name>F0SNZ6_RUBBR</name>
<evidence type="ECO:0008006" key="11">
    <source>
        <dbReference type="Google" id="ProtNLM"/>
    </source>
</evidence>
<feature type="compositionally biased region" description="Polar residues" evidence="6">
    <location>
        <begin position="101"/>
        <end position="111"/>
    </location>
</feature>
<dbReference type="eggNOG" id="COG3190">
    <property type="taxonomic scope" value="Bacteria"/>
</dbReference>
<dbReference type="AlphaFoldDB" id="F0SNZ6"/>
<evidence type="ECO:0000313" key="9">
    <source>
        <dbReference type="EMBL" id="ADY60072.1"/>
    </source>
</evidence>
<keyword evidence="5 7" id="KW-0472">Membrane</keyword>
<feature type="signal peptide" evidence="8">
    <location>
        <begin position="1"/>
        <end position="31"/>
    </location>
</feature>
<evidence type="ECO:0000256" key="8">
    <source>
        <dbReference type="SAM" id="SignalP"/>
    </source>
</evidence>
<dbReference type="EMBL" id="CP002546">
    <property type="protein sequence ID" value="ADY60072.1"/>
    <property type="molecule type" value="Genomic_DNA"/>
</dbReference>
<accession>F0SNZ6</accession>
<dbReference type="OrthoDB" id="212262at2"/>
<evidence type="ECO:0000256" key="6">
    <source>
        <dbReference type="SAM" id="MobiDB-lite"/>
    </source>
</evidence>
<organism evidence="9 10">
    <name type="scientific">Rubinisphaera brasiliensis (strain ATCC 49424 / DSM 5305 / JCM 21570 / IAM 15109 / NBRC 103401 / IFAM 1448)</name>
    <name type="common">Planctomyces brasiliensis</name>
    <dbReference type="NCBI Taxonomy" id="756272"/>
    <lineage>
        <taxon>Bacteria</taxon>
        <taxon>Pseudomonadati</taxon>
        <taxon>Planctomycetota</taxon>
        <taxon>Planctomycetia</taxon>
        <taxon>Planctomycetales</taxon>
        <taxon>Planctomycetaceae</taxon>
        <taxon>Rubinisphaera</taxon>
    </lineage>
</organism>
<dbReference type="RefSeq" id="WP_013628796.1">
    <property type="nucleotide sequence ID" value="NC_015174.1"/>
</dbReference>
<dbReference type="HOGENOM" id="CLU_767006_0_0_0"/>
<evidence type="ECO:0000256" key="7">
    <source>
        <dbReference type="SAM" id="Phobius"/>
    </source>
</evidence>